<gene>
    <name evidence="2" type="primary">TSGA13</name>
</gene>
<reference evidence="2" key="1">
    <citation type="submission" date="2025-08" db="UniProtKB">
        <authorList>
            <consortium name="RefSeq"/>
        </authorList>
    </citation>
    <scope>IDENTIFICATION</scope>
    <source>
        <tissue evidence="2">Spleen</tissue>
    </source>
</reference>
<dbReference type="InParanoid" id="A0A6P5LIQ4"/>
<dbReference type="CTD" id="114960"/>
<dbReference type="KEGG" id="pcw:110219215"/>
<evidence type="ECO:0000313" key="2">
    <source>
        <dbReference type="RefSeq" id="XP_020858042.1"/>
    </source>
</evidence>
<organism evidence="1 2">
    <name type="scientific">Phascolarctos cinereus</name>
    <name type="common">Koala</name>
    <dbReference type="NCBI Taxonomy" id="38626"/>
    <lineage>
        <taxon>Eukaryota</taxon>
        <taxon>Metazoa</taxon>
        <taxon>Chordata</taxon>
        <taxon>Craniata</taxon>
        <taxon>Vertebrata</taxon>
        <taxon>Euteleostomi</taxon>
        <taxon>Mammalia</taxon>
        <taxon>Metatheria</taxon>
        <taxon>Diprotodontia</taxon>
        <taxon>Phascolarctidae</taxon>
        <taxon>Phascolarctos</taxon>
    </lineage>
</organism>
<dbReference type="InterPro" id="IPR029241">
    <property type="entry name" value="TSGA13"/>
</dbReference>
<sequence length="268" mass="31423">MNRPVFADHKLLVNNKQRRKLTYLGGETSLGEEKVQKCDEGKSKFVLSNLEHYTIHPNLIQYYEPLKVTESHKLLGRNRKIKRFMSRVTEFDQNKTLLIMTNNPPPSPLNWQGKDNPPCYFSQELLHKPQEQRKITSHAGLPLMKKKLKTEPRTPFPVIILEDAKPKWEQWYRFSTKADFKSEAKFSKLHALKKQQEEYPELSFVPDFRSAARDQATRGKVSTVTWEPLTLDTLLEEKPTLTVPLPRESPFRYGRATQWFIDRTMVPD</sequence>
<dbReference type="Proteomes" id="UP000515140">
    <property type="component" value="Unplaced"/>
</dbReference>
<dbReference type="Pfam" id="PF14994">
    <property type="entry name" value="TSGA13"/>
    <property type="match status" value="1"/>
</dbReference>
<protein>
    <submittedName>
        <fullName evidence="2">Testis-specific gene 13 protein</fullName>
    </submittedName>
</protein>
<proteinExistence type="predicted"/>
<name>A0A6P5LIQ4_PHACI</name>
<accession>A0A6P5LIQ4</accession>
<dbReference type="RefSeq" id="XP_020858042.1">
    <property type="nucleotide sequence ID" value="XM_021002383.1"/>
</dbReference>
<dbReference type="PANTHER" id="PTHR37352">
    <property type="entry name" value="TESTIS-SPECIFIC GENE 13 PROTEIN"/>
    <property type="match status" value="1"/>
</dbReference>
<keyword evidence="1" id="KW-1185">Reference proteome</keyword>
<evidence type="ECO:0000313" key="1">
    <source>
        <dbReference type="Proteomes" id="UP000515140"/>
    </source>
</evidence>
<dbReference type="PANTHER" id="PTHR37352:SF1">
    <property type="entry name" value="TESTIS-SPECIFIC GENE 13 PROTEIN"/>
    <property type="match status" value="1"/>
</dbReference>
<dbReference type="AlphaFoldDB" id="A0A6P5LIQ4"/>
<dbReference type="GeneID" id="110219215"/>